<dbReference type="Proteomes" id="UP001597116">
    <property type="component" value="Unassembled WGS sequence"/>
</dbReference>
<dbReference type="InterPro" id="IPR026350">
    <property type="entry name" value="GxxExxY"/>
</dbReference>
<name>A0ABW3QEZ8_9BACT</name>
<evidence type="ECO:0000313" key="1">
    <source>
        <dbReference type="EMBL" id="MFD1144476.1"/>
    </source>
</evidence>
<dbReference type="NCBIfam" id="TIGR04256">
    <property type="entry name" value="GxxExxY"/>
    <property type="match status" value="1"/>
</dbReference>
<organism evidence="1 2">
    <name type="scientific">Larkinella insperata</name>
    <dbReference type="NCBI Taxonomy" id="332158"/>
    <lineage>
        <taxon>Bacteria</taxon>
        <taxon>Pseudomonadati</taxon>
        <taxon>Bacteroidota</taxon>
        <taxon>Cytophagia</taxon>
        <taxon>Cytophagales</taxon>
        <taxon>Spirosomataceae</taxon>
        <taxon>Larkinella</taxon>
    </lineage>
</organism>
<sequence length="132" mass="15160">MLLNQISQRVLQGAIEVHRSLGPGLLESAYRECLAYELGKMGLFVEREKPMPIIYKEVKLDHGYRMDLLVEKKVVIELKTVEELTDVHLAQTLTYLKLGHFHLGLLINFHVTLLKNGVRRVVNPIFKPSDQL</sequence>
<gene>
    <name evidence="1" type="ORF">ACFQ4C_25335</name>
</gene>
<reference evidence="2" key="1">
    <citation type="journal article" date="2019" name="Int. J. Syst. Evol. Microbiol.">
        <title>The Global Catalogue of Microorganisms (GCM) 10K type strain sequencing project: providing services to taxonomists for standard genome sequencing and annotation.</title>
        <authorList>
            <consortium name="The Broad Institute Genomics Platform"/>
            <consortium name="The Broad Institute Genome Sequencing Center for Infectious Disease"/>
            <person name="Wu L."/>
            <person name="Ma J."/>
        </authorList>
    </citation>
    <scope>NUCLEOTIDE SEQUENCE [LARGE SCALE GENOMIC DNA]</scope>
    <source>
        <strain evidence="2">CCUG 55608</strain>
    </source>
</reference>
<dbReference type="Pfam" id="PF13366">
    <property type="entry name" value="PDDEXK_3"/>
    <property type="match status" value="1"/>
</dbReference>
<comment type="caution">
    <text evidence="1">The sequence shown here is derived from an EMBL/GenBank/DDBJ whole genome shotgun (WGS) entry which is preliminary data.</text>
</comment>
<evidence type="ECO:0000313" key="2">
    <source>
        <dbReference type="Proteomes" id="UP001597116"/>
    </source>
</evidence>
<dbReference type="EMBL" id="JBHTLP010000021">
    <property type="protein sequence ID" value="MFD1144476.1"/>
    <property type="molecule type" value="Genomic_DNA"/>
</dbReference>
<proteinExistence type="predicted"/>
<accession>A0ABW3QEZ8</accession>
<keyword evidence="2" id="KW-1185">Reference proteome</keyword>
<dbReference type="RefSeq" id="WP_265988643.1">
    <property type="nucleotide sequence ID" value="NZ_CP110973.1"/>
</dbReference>
<protein>
    <submittedName>
        <fullName evidence="1">GxxExxY protein</fullName>
    </submittedName>
</protein>